<dbReference type="PROSITE" id="PS50851">
    <property type="entry name" value="CHEW"/>
    <property type="match status" value="1"/>
</dbReference>
<dbReference type="PROSITE" id="PS50109">
    <property type="entry name" value="HIS_KIN"/>
    <property type="match status" value="1"/>
</dbReference>
<dbReference type="Gene3D" id="1.20.120.160">
    <property type="entry name" value="HPT domain"/>
    <property type="match status" value="1"/>
</dbReference>
<feature type="modified residue" description="4-aspartylphosphate" evidence="11">
    <location>
        <position position="728"/>
    </location>
</feature>
<evidence type="ECO:0000256" key="5">
    <source>
        <dbReference type="ARBA" id="ARBA00022553"/>
    </source>
</evidence>
<organism evidence="17 18">
    <name type="scientific">Pelotomaculum schinkii</name>
    <dbReference type="NCBI Taxonomy" id="78350"/>
    <lineage>
        <taxon>Bacteria</taxon>
        <taxon>Bacillati</taxon>
        <taxon>Bacillota</taxon>
        <taxon>Clostridia</taxon>
        <taxon>Eubacteriales</taxon>
        <taxon>Desulfotomaculaceae</taxon>
        <taxon>Pelotomaculum</taxon>
    </lineage>
</organism>
<evidence type="ECO:0000256" key="9">
    <source>
        <dbReference type="ARBA" id="ARBA00024867"/>
    </source>
</evidence>
<evidence type="ECO:0000256" key="7">
    <source>
        <dbReference type="ARBA" id="ARBA00022777"/>
    </source>
</evidence>
<evidence type="ECO:0000256" key="3">
    <source>
        <dbReference type="ARBA" id="ARBA00018672"/>
    </source>
</evidence>
<gene>
    <name evidence="17" type="primary">frzE</name>
    <name evidence="17" type="ORF">Psch_00794</name>
</gene>
<dbReference type="InterPro" id="IPR036641">
    <property type="entry name" value="HPT_dom_sf"/>
</dbReference>
<dbReference type="InterPro" id="IPR036890">
    <property type="entry name" value="HATPase_C_sf"/>
</dbReference>
<dbReference type="InterPro" id="IPR001789">
    <property type="entry name" value="Sig_transdc_resp-reg_receiver"/>
</dbReference>
<dbReference type="SUPFAM" id="SSF55874">
    <property type="entry name" value="ATPase domain of HSP90 chaperone/DNA topoisomerase II/histidine kinase"/>
    <property type="match status" value="1"/>
</dbReference>
<sequence length="796" mass="87431">MGKKDEDLLIRLRTMFKVEAGERLKAITSGLMELEKELSSDTQAKIIETVFREAHSLKGAARAVNMQEIETVCQSLEGALARLKHGKIMLSSNLLNIFHQAVDTVGMLLFSPDKNPGEAEVLLKQLESLESCKDVSSTGYQSCTSSEIKEGHKPQTDPAGCPQVKTCHEIPAEDTPGKMNSSGSVKGISGKSMAPVQEIPPSTETVRIATSKLDSLLLQIEELLSVKLAAKQSAENLLDFKAGIDLWEREGAKIQPELLLLRKYLENAGKPIEMKQAGLLLAKVLDFIDWNYAFAKSLQNKFNEQVKTAEADRLTLDGKVNTLLEDMKKALMLPFSTVLETYPKMVRDLTSREGKEVDLQLHGKEVEIDKRILEEIKDPLIHLVRNCVDHGIEKPDIRELSQKPRRGRITIAVTQVEGTKVEIAVTDDGAGIHVEKVIEAAVKRGVITHKQAENIGVQESLALIFKSEVSTNQIVTEISGRGLGLAIAQEKVNKLRGSMSVETSPGNGTSIRILLPVTLTALRGIMIRAAGQIFALPTSNVERVVRTRRDQIKTVENMKTVLVDGRVISLVGLSDVLGLDGENNEDEKSDYIRLLILCYAGKSIAFQVDEILKEQEILLKSLGKPLLRVRNIAGATILGSGKVIPVLNVSDLIKSAVNINAKTSAMTVSTQENKPKKRSVLVVEDSITARVLLKNILESSGYRVKTAVDGIDAYTNLRTGQFDLVVSDIEMPRMNGFDLTAKIRSDDQLSHLPVVLVTGLESREDRERGIDVGANAYIAKSSFDHSNLLETIQKII</sequence>
<comment type="caution">
    <text evidence="17">The sequence shown here is derived from an EMBL/GenBank/DDBJ whole genome shotgun (WGS) entry which is preliminary data.</text>
</comment>
<evidence type="ECO:0000256" key="1">
    <source>
        <dbReference type="ARBA" id="ARBA00000085"/>
    </source>
</evidence>
<dbReference type="PROSITE" id="PS50110">
    <property type="entry name" value="RESPONSE_REGULATORY"/>
    <property type="match status" value="1"/>
</dbReference>
<dbReference type="PRINTS" id="PR00344">
    <property type="entry name" value="BCTRLSENSOR"/>
</dbReference>
<feature type="domain" description="Histidine kinase" evidence="13">
    <location>
        <begin position="319"/>
        <end position="519"/>
    </location>
</feature>
<dbReference type="CDD" id="cd00088">
    <property type="entry name" value="HPT"/>
    <property type="match status" value="1"/>
</dbReference>
<dbReference type="SMART" id="SM00073">
    <property type="entry name" value="HPT"/>
    <property type="match status" value="1"/>
</dbReference>
<keyword evidence="7" id="KW-0418">Kinase</keyword>
<dbReference type="SMART" id="SM00260">
    <property type="entry name" value="CheW"/>
    <property type="match status" value="1"/>
</dbReference>
<feature type="modified residue" description="Phosphohistidine" evidence="10">
    <location>
        <position position="55"/>
    </location>
</feature>
<feature type="domain" description="CheW-like" evidence="15">
    <location>
        <begin position="521"/>
        <end position="658"/>
    </location>
</feature>
<evidence type="ECO:0000259" key="15">
    <source>
        <dbReference type="PROSITE" id="PS50851"/>
    </source>
</evidence>
<evidence type="ECO:0000256" key="11">
    <source>
        <dbReference type="PROSITE-ProRule" id="PRU00169"/>
    </source>
</evidence>
<feature type="domain" description="HPt" evidence="16">
    <location>
        <begin position="5"/>
        <end position="112"/>
    </location>
</feature>
<dbReference type="PROSITE" id="PS50894">
    <property type="entry name" value="HPT"/>
    <property type="match status" value="1"/>
</dbReference>
<dbReference type="Pfam" id="PF01584">
    <property type="entry name" value="CheW"/>
    <property type="match status" value="1"/>
</dbReference>
<dbReference type="PANTHER" id="PTHR43395:SF1">
    <property type="entry name" value="CHEMOTAXIS PROTEIN CHEA"/>
    <property type="match status" value="1"/>
</dbReference>
<dbReference type="Proteomes" id="UP000298324">
    <property type="component" value="Unassembled WGS sequence"/>
</dbReference>
<evidence type="ECO:0000313" key="18">
    <source>
        <dbReference type="Proteomes" id="UP000298324"/>
    </source>
</evidence>
<dbReference type="InterPro" id="IPR036061">
    <property type="entry name" value="CheW-like_dom_sf"/>
</dbReference>
<evidence type="ECO:0000256" key="12">
    <source>
        <dbReference type="SAM" id="MobiDB-lite"/>
    </source>
</evidence>
<dbReference type="EC" id="2.7.13.3" evidence="2"/>
<dbReference type="InterPro" id="IPR011006">
    <property type="entry name" value="CheY-like_superfamily"/>
</dbReference>
<dbReference type="SUPFAM" id="SSF50341">
    <property type="entry name" value="CheW-like"/>
    <property type="match status" value="1"/>
</dbReference>
<feature type="domain" description="Response regulatory" evidence="14">
    <location>
        <begin position="679"/>
        <end position="795"/>
    </location>
</feature>
<dbReference type="AlphaFoldDB" id="A0A4Y7RFZ1"/>
<evidence type="ECO:0000256" key="8">
    <source>
        <dbReference type="ARBA" id="ARBA00023012"/>
    </source>
</evidence>
<dbReference type="GO" id="GO:0000160">
    <property type="term" value="P:phosphorelay signal transduction system"/>
    <property type="evidence" value="ECO:0007669"/>
    <property type="project" value="UniProtKB-KW"/>
</dbReference>
<feature type="region of interest" description="Disordered" evidence="12">
    <location>
        <begin position="145"/>
        <end position="203"/>
    </location>
</feature>
<protein>
    <recommendedName>
        <fullName evidence="3">Stage 0 sporulation protein A homolog</fullName>
        <ecNumber evidence="2">2.7.13.3</ecNumber>
    </recommendedName>
</protein>
<keyword evidence="4" id="KW-0145">Chemotaxis</keyword>
<evidence type="ECO:0000259" key="16">
    <source>
        <dbReference type="PROSITE" id="PS50894"/>
    </source>
</evidence>
<dbReference type="EMBL" id="QFGA01000001">
    <property type="protein sequence ID" value="TEB07247.1"/>
    <property type="molecule type" value="Genomic_DNA"/>
</dbReference>
<dbReference type="SMART" id="SM00448">
    <property type="entry name" value="REC"/>
    <property type="match status" value="1"/>
</dbReference>
<dbReference type="Pfam" id="PF00072">
    <property type="entry name" value="Response_reg"/>
    <property type="match status" value="1"/>
</dbReference>
<comment type="function">
    <text evidence="9">May play the central regulatory role in sporulation. It may be an element of the effector pathway responsible for the activation of sporulation genes in response to nutritional stress. Spo0A may act in concert with spo0H (a sigma factor) to control the expression of some genes that are critical to the sporulation process.</text>
</comment>
<keyword evidence="5 11" id="KW-0597">Phosphoprotein</keyword>
<evidence type="ECO:0000259" key="14">
    <source>
        <dbReference type="PROSITE" id="PS50110"/>
    </source>
</evidence>
<dbReference type="Gene3D" id="2.30.30.40">
    <property type="entry name" value="SH3 Domains"/>
    <property type="match status" value="1"/>
</dbReference>
<dbReference type="InterPro" id="IPR008207">
    <property type="entry name" value="Sig_transdc_His_kin_Hpt_dom"/>
</dbReference>
<dbReference type="FunFam" id="3.30.565.10:FF:000016">
    <property type="entry name" value="Chemotaxis protein CheA, putative"/>
    <property type="match status" value="1"/>
</dbReference>
<dbReference type="GO" id="GO:0006935">
    <property type="term" value="P:chemotaxis"/>
    <property type="evidence" value="ECO:0007669"/>
    <property type="project" value="UniProtKB-KW"/>
</dbReference>
<dbReference type="InterPro" id="IPR004358">
    <property type="entry name" value="Sig_transdc_His_kin-like_C"/>
</dbReference>
<evidence type="ECO:0000256" key="4">
    <source>
        <dbReference type="ARBA" id="ARBA00022500"/>
    </source>
</evidence>
<dbReference type="Gene3D" id="3.40.50.2300">
    <property type="match status" value="1"/>
</dbReference>
<comment type="catalytic activity">
    <reaction evidence="1">
        <text>ATP + protein L-histidine = ADP + protein N-phospho-L-histidine.</text>
        <dbReference type="EC" id="2.7.13.3"/>
    </reaction>
</comment>
<dbReference type="Pfam" id="PF02518">
    <property type="entry name" value="HATPase_c"/>
    <property type="match status" value="1"/>
</dbReference>
<evidence type="ECO:0000256" key="2">
    <source>
        <dbReference type="ARBA" id="ARBA00012438"/>
    </source>
</evidence>
<dbReference type="SMART" id="SM00387">
    <property type="entry name" value="HATPase_c"/>
    <property type="match status" value="1"/>
</dbReference>
<dbReference type="GO" id="GO:0004673">
    <property type="term" value="F:protein histidine kinase activity"/>
    <property type="evidence" value="ECO:0007669"/>
    <property type="project" value="UniProtKB-EC"/>
</dbReference>
<dbReference type="InterPro" id="IPR005467">
    <property type="entry name" value="His_kinase_dom"/>
</dbReference>
<dbReference type="InterPro" id="IPR051315">
    <property type="entry name" value="Bact_Chemotaxis_CheA"/>
</dbReference>
<dbReference type="PANTHER" id="PTHR43395">
    <property type="entry name" value="SENSOR HISTIDINE KINASE CHEA"/>
    <property type="match status" value="1"/>
</dbReference>
<dbReference type="InterPro" id="IPR003594">
    <property type="entry name" value="HATPase_dom"/>
</dbReference>
<proteinExistence type="predicted"/>
<keyword evidence="6 17" id="KW-0808">Transferase</keyword>
<accession>A0A4Y7RFZ1</accession>
<reference evidence="17 18" key="1">
    <citation type="journal article" date="2018" name="Environ. Microbiol.">
        <title>Novel energy conservation strategies and behaviour of Pelotomaculum schinkii driving syntrophic propionate catabolism.</title>
        <authorList>
            <person name="Hidalgo-Ahumada C.A.P."/>
            <person name="Nobu M.K."/>
            <person name="Narihiro T."/>
            <person name="Tamaki H."/>
            <person name="Liu W.T."/>
            <person name="Kamagata Y."/>
            <person name="Stams A.J.M."/>
            <person name="Imachi H."/>
            <person name="Sousa D.Z."/>
        </authorList>
    </citation>
    <scope>NUCLEOTIDE SEQUENCE [LARGE SCALE GENOMIC DNA]</scope>
    <source>
        <strain evidence="17 18">HH</strain>
    </source>
</reference>
<dbReference type="InterPro" id="IPR002545">
    <property type="entry name" value="CheW-lke_dom"/>
</dbReference>
<keyword evidence="8" id="KW-0902">Two-component regulatory system</keyword>
<evidence type="ECO:0000256" key="6">
    <source>
        <dbReference type="ARBA" id="ARBA00022679"/>
    </source>
</evidence>
<dbReference type="Pfam" id="PF01627">
    <property type="entry name" value="Hpt"/>
    <property type="match status" value="1"/>
</dbReference>
<evidence type="ECO:0000313" key="17">
    <source>
        <dbReference type="EMBL" id="TEB07247.1"/>
    </source>
</evidence>
<dbReference type="SUPFAM" id="SSF52172">
    <property type="entry name" value="CheY-like"/>
    <property type="match status" value="1"/>
</dbReference>
<evidence type="ECO:0000256" key="10">
    <source>
        <dbReference type="PROSITE-ProRule" id="PRU00110"/>
    </source>
</evidence>
<name>A0A4Y7RFZ1_9FIRM</name>
<dbReference type="RefSeq" id="WP_190239196.1">
    <property type="nucleotide sequence ID" value="NZ_QFGA01000001.1"/>
</dbReference>
<feature type="compositionally biased region" description="Low complexity" evidence="12">
    <location>
        <begin position="181"/>
        <end position="192"/>
    </location>
</feature>
<dbReference type="SUPFAM" id="SSF47226">
    <property type="entry name" value="Histidine-containing phosphotransfer domain, HPT domain"/>
    <property type="match status" value="1"/>
</dbReference>
<keyword evidence="18" id="KW-1185">Reference proteome</keyword>
<dbReference type="Gene3D" id="3.30.565.10">
    <property type="entry name" value="Histidine kinase-like ATPase, C-terminal domain"/>
    <property type="match status" value="1"/>
</dbReference>
<evidence type="ECO:0000259" key="13">
    <source>
        <dbReference type="PROSITE" id="PS50109"/>
    </source>
</evidence>